<reference evidence="12 13" key="1">
    <citation type="submission" date="2011-02" db="EMBL/GenBank/DDBJ databases">
        <title>The Genome Sequence of Sphaeroforma arctica JP610.</title>
        <authorList>
            <consortium name="The Broad Institute Genome Sequencing Platform"/>
            <person name="Russ C."/>
            <person name="Cuomo C."/>
            <person name="Young S.K."/>
            <person name="Zeng Q."/>
            <person name="Gargeya S."/>
            <person name="Alvarado L."/>
            <person name="Berlin A."/>
            <person name="Chapman S.B."/>
            <person name="Chen Z."/>
            <person name="Freedman E."/>
            <person name="Gellesch M."/>
            <person name="Goldberg J."/>
            <person name="Griggs A."/>
            <person name="Gujja S."/>
            <person name="Heilman E."/>
            <person name="Heiman D."/>
            <person name="Howarth C."/>
            <person name="Mehta T."/>
            <person name="Neiman D."/>
            <person name="Pearson M."/>
            <person name="Roberts A."/>
            <person name="Saif S."/>
            <person name="Shea T."/>
            <person name="Shenoy N."/>
            <person name="Sisk P."/>
            <person name="Stolte C."/>
            <person name="Sykes S."/>
            <person name="White J."/>
            <person name="Yandava C."/>
            <person name="Burger G."/>
            <person name="Gray M.W."/>
            <person name="Holland P.W.H."/>
            <person name="King N."/>
            <person name="Lang F.B.F."/>
            <person name="Roger A.J."/>
            <person name="Ruiz-Trillo I."/>
            <person name="Haas B."/>
            <person name="Nusbaum C."/>
            <person name="Birren B."/>
        </authorList>
    </citation>
    <scope>NUCLEOTIDE SEQUENCE [LARGE SCALE GENOMIC DNA]</scope>
    <source>
        <strain evidence="12 13">JP610</strain>
    </source>
</reference>
<dbReference type="OrthoDB" id="430637at2759"/>
<keyword evidence="13" id="KW-1185">Reference proteome</keyword>
<dbReference type="InterPro" id="IPR010989">
    <property type="entry name" value="SNARE"/>
</dbReference>
<evidence type="ECO:0000313" key="13">
    <source>
        <dbReference type="Proteomes" id="UP000054560"/>
    </source>
</evidence>
<dbReference type="GO" id="GO:0005789">
    <property type="term" value="C:endoplasmic reticulum membrane"/>
    <property type="evidence" value="ECO:0007669"/>
    <property type="project" value="TreeGrafter"/>
</dbReference>
<dbReference type="Pfam" id="PF05008">
    <property type="entry name" value="V-SNARE"/>
    <property type="match status" value="1"/>
</dbReference>
<keyword evidence="8 10" id="KW-0472">Membrane</keyword>
<evidence type="ECO:0000256" key="6">
    <source>
        <dbReference type="ARBA" id="ARBA00022989"/>
    </source>
</evidence>
<dbReference type="EMBL" id="KQ241806">
    <property type="protein sequence ID" value="KNC83837.1"/>
    <property type="molecule type" value="Genomic_DNA"/>
</dbReference>
<dbReference type="SMART" id="SM00397">
    <property type="entry name" value="t_SNARE"/>
    <property type="match status" value="1"/>
</dbReference>
<dbReference type="STRING" id="667725.A0A0L0G400"/>
<dbReference type="GO" id="GO:0006891">
    <property type="term" value="P:intra-Golgi vesicle-mediated transport"/>
    <property type="evidence" value="ECO:0007669"/>
    <property type="project" value="TreeGrafter"/>
</dbReference>
<dbReference type="SUPFAM" id="SSF58038">
    <property type="entry name" value="SNARE fusion complex"/>
    <property type="match status" value="1"/>
</dbReference>
<dbReference type="PANTHER" id="PTHR21230:SF26">
    <property type="entry name" value="VESICLE TRANSPORT THROUGH INTERACTION WITH T-SNARES HOMOLOG 1A"/>
    <property type="match status" value="1"/>
</dbReference>
<dbReference type="Proteomes" id="UP000054560">
    <property type="component" value="Unassembled WGS sequence"/>
</dbReference>
<keyword evidence="3" id="KW-0813">Transport</keyword>
<dbReference type="InterPro" id="IPR000727">
    <property type="entry name" value="T_SNARE_dom"/>
</dbReference>
<evidence type="ECO:0000256" key="4">
    <source>
        <dbReference type="ARBA" id="ARBA00022692"/>
    </source>
</evidence>
<sequence>MMNAMQSNEQEFAELSSHIRNMIETSVKPASSSAKRRAVETVEADLDELSDIVEQMELEAREYSQPQRGQLLQRVETYRQDAQVIKKELRKAAVAYTEHLRDELVGDAGGYDNEDMTGSDSRQLLLRDTERIQQTSRNLQSAQRQALEIEQVGIGIMDNLNSQRETINHARTTLDETDSNLKRSMRVANAMARRIVQNKVLMYLIIGSILALIALIIYLKVT</sequence>
<dbReference type="GO" id="GO:0005794">
    <property type="term" value="C:Golgi apparatus"/>
    <property type="evidence" value="ECO:0007669"/>
    <property type="project" value="TreeGrafter"/>
</dbReference>
<evidence type="ECO:0000256" key="10">
    <source>
        <dbReference type="SAM" id="Phobius"/>
    </source>
</evidence>
<evidence type="ECO:0000256" key="1">
    <source>
        <dbReference type="ARBA" id="ARBA00004211"/>
    </source>
</evidence>
<dbReference type="Pfam" id="PF12352">
    <property type="entry name" value="V-SNARE_C"/>
    <property type="match status" value="1"/>
</dbReference>
<dbReference type="AlphaFoldDB" id="A0A0L0G400"/>
<dbReference type="PANTHER" id="PTHR21230">
    <property type="entry name" value="VESICLE TRANSPORT V-SNARE PROTEIN VTI1-RELATED"/>
    <property type="match status" value="1"/>
</dbReference>
<dbReference type="GO" id="GO:0006896">
    <property type="term" value="P:Golgi to vacuole transport"/>
    <property type="evidence" value="ECO:0007669"/>
    <property type="project" value="TreeGrafter"/>
</dbReference>
<keyword evidence="7 9" id="KW-0175">Coiled coil</keyword>
<dbReference type="GO" id="GO:0006886">
    <property type="term" value="P:intracellular protein transport"/>
    <property type="evidence" value="ECO:0007669"/>
    <property type="project" value="InterPro"/>
</dbReference>
<dbReference type="PROSITE" id="PS50192">
    <property type="entry name" value="T_SNARE"/>
    <property type="match status" value="1"/>
</dbReference>
<feature type="coiled-coil region" evidence="9">
    <location>
        <begin position="125"/>
        <end position="152"/>
    </location>
</feature>
<name>A0A0L0G400_9EUKA</name>
<evidence type="ECO:0000259" key="11">
    <source>
        <dbReference type="PROSITE" id="PS50192"/>
    </source>
</evidence>
<dbReference type="FunFam" id="1.20.5.110:FF:000002">
    <property type="entry name" value="Vesicle transport through interaction with t-SNAREsB"/>
    <property type="match status" value="1"/>
</dbReference>
<keyword evidence="5" id="KW-0653">Protein transport</keyword>
<organism evidence="12 13">
    <name type="scientific">Sphaeroforma arctica JP610</name>
    <dbReference type="NCBI Taxonomy" id="667725"/>
    <lineage>
        <taxon>Eukaryota</taxon>
        <taxon>Ichthyosporea</taxon>
        <taxon>Ichthyophonida</taxon>
        <taxon>Sphaeroforma</taxon>
    </lineage>
</organism>
<comment type="subcellular location">
    <subcellularLocation>
        <location evidence="1">Membrane</location>
        <topology evidence="1">Single-pass type IV membrane protein</topology>
    </subcellularLocation>
</comment>
<evidence type="ECO:0000256" key="2">
    <source>
        <dbReference type="ARBA" id="ARBA00006108"/>
    </source>
</evidence>
<dbReference type="eggNOG" id="KOG1666">
    <property type="taxonomic scope" value="Eukaryota"/>
</dbReference>
<dbReference type="GO" id="GO:0016236">
    <property type="term" value="P:macroautophagy"/>
    <property type="evidence" value="ECO:0007669"/>
    <property type="project" value="TreeGrafter"/>
</dbReference>
<evidence type="ECO:0000256" key="5">
    <source>
        <dbReference type="ARBA" id="ARBA00022927"/>
    </source>
</evidence>
<dbReference type="GO" id="GO:0042147">
    <property type="term" value="P:retrograde transport, endosome to Golgi"/>
    <property type="evidence" value="ECO:0007669"/>
    <property type="project" value="TreeGrafter"/>
</dbReference>
<dbReference type="GO" id="GO:0012507">
    <property type="term" value="C:ER to Golgi transport vesicle membrane"/>
    <property type="evidence" value="ECO:0007669"/>
    <property type="project" value="TreeGrafter"/>
</dbReference>
<comment type="similarity">
    <text evidence="2">Belongs to the VTI1 family.</text>
</comment>
<dbReference type="GO" id="GO:0031902">
    <property type="term" value="C:late endosome membrane"/>
    <property type="evidence" value="ECO:0007669"/>
    <property type="project" value="TreeGrafter"/>
</dbReference>
<dbReference type="Gene3D" id="1.20.5.110">
    <property type="match status" value="1"/>
</dbReference>
<evidence type="ECO:0000256" key="7">
    <source>
        <dbReference type="ARBA" id="ARBA00023054"/>
    </source>
</evidence>
<evidence type="ECO:0000256" key="9">
    <source>
        <dbReference type="SAM" id="Coils"/>
    </source>
</evidence>
<dbReference type="GO" id="GO:0005484">
    <property type="term" value="F:SNAP receptor activity"/>
    <property type="evidence" value="ECO:0007669"/>
    <property type="project" value="TreeGrafter"/>
</dbReference>
<dbReference type="GO" id="GO:0031201">
    <property type="term" value="C:SNARE complex"/>
    <property type="evidence" value="ECO:0007669"/>
    <property type="project" value="TreeGrafter"/>
</dbReference>
<dbReference type="InterPro" id="IPR007705">
    <property type="entry name" value="Vesicle_trsprt_v-SNARE_N"/>
</dbReference>
<dbReference type="Gene3D" id="1.20.58.400">
    <property type="entry name" value="t-snare proteins"/>
    <property type="match status" value="1"/>
</dbReference>
<feature type="domain" description="T-SNARE coiled-coil homology" evidence="11">
    <location>
        <begin position="129"/>
        <end position="191"/>
    </location>
</feature>
<protein>
    <recommendedName>
        <fullName evidence="11">t-SNARE coiled-coil homology domain-containing protein</fullName>
    </recommendedName>
</protein>
<keyword evidence="6 10" id="KW-1133">Transmembrane helix</keyword>
<dbReference type="GO" id="GO:0048280">
    <property type="term" value="P:vesicle fusion with Golgi apparatus"/>
    <property type="evidence" value="ECO:0007669"/>
    <property type="project" value="TreeGrafter"/>
</dbReference>
<gene>
    <name evidence="12" type="ORF">SARC_03919</name>
</gene>
<feature type="transmembrane region" description="Helical" evidence="10">
    <location>
        <begin position="200"/>
        <end position="219"/>
    </location>
</feature>
<accession>A0A0L0G400</accession>
<dbReference type="GO" id="GO:0000149">
    <property type="term" value="F:SNARE binding"/>
    <property type="evidence" value="ECO:0007669"/>
    <property type="project" value="TreeGrafter"/>
</dbReference>
<keyword evidence="4 10" id="KW-0812">Transmembrane</keyword>
<dbReference type="GeneID" id="25904423"/>
<dbReference type="RefSeq" id="XP_014157739.1">
    <property type="nucleotide sequence ID" value="XM_014302264.1"/>
</dbReference>
<dbReference type="CDD" id="cd15862">
    <property type="entry name" value="SNARE_Vti1"/>
    <property type="match status" value="1"/>
</dbReference>
<evidence type="ECO:0000256" key="3">
    <source>
        <dbReference type="ARBA" id="ARBA00022448"/>
    </source>
</evidence>
<proteinExistence type="inferred from homology"/>
<dbReference type="InterPro" id="IPR038407">
    <property type="entry name" value="v-SNARE_N_sf"/>
</dbReference>
<evidence type="ECO:0000256" key="8">
    <source>
        <dbReference type="ARBA" id="ARBA00023136"/>
    </source>
</evidence>
<dbReference type="SUPFAM" id="SSF47661">
    <property type="entry name" value="t-snare proteins"/>
    <property type="match status" value="1"/>
</dbReference>
<evidence type="ECO:0000313" key="12">
    <source>
        <dbReference type="EMBL" id="KNC83837.1"/>
    </source>
</evidence>
<dbReference type="GO" id="GO:0005829">
    <property type="term" value="C:cytosol"/>
    <property type="evidence" value="ECO:0007669"/>
    <property type="project" value="GOC"/>
</dbReference>